<evidence type="ECO:0000313" key="1">
    <source>
        <dbReference type="EnsemblPlants" id="Kaladp0669s0003.1.v1.1"/>
    </source>
</evidence>
<dbReference type="Gramene" id="Kaladp0669s0003.1.v1.1">
    <property type="protein sequence ID" value="Kaladp0669s0003.1.v1.1"/>
    <property type="gene ID" value="Kaladp0669s0003.v1.1"/>
</dbReference>
<evidence type="ECO:0000313" key="2">
    <source>
        <dbReference type="Proteomes" id="UP000594263"/>
    </source>
</evidence>
<protein>
    <submittedName>
        <fullName evidence="1">Uncharacterized protein</fullName>
    </submittedName>
</protein>
<dbReference type="AlphaFoldDB" id="A0A7N0VGC1"/>
<dbReference type="EnsemblPlants" id="Kaladp0669s0003.1.v1.1">
    <property type="protein sequence ID" value="Kaladp0669s0003.1.v1.1"/>
    <property type="gene ID" value="Kaladp0669s0003.v1.1"/>
</dbReference>
<reference evidence="1" key="1">
    <citation type="submission" date="2021-01" db="UniProtKB">
        <authorList>
            <consortium name="EnsemblPlants"/>
        </authorList>
    </citation>
    <scope>IDENTIFICATION</scope>
</reference>
<accession>A0A7N0VGC1</accession>
<proteinExistence type="predicted"/>
<keyword evidence="2" id="KW-1185">Reference proteome</keyword>
<sequence>MTVHGDGGIFMHDFKEVASGESGLNTSNRCFQIKLPPQEACQVFFYFYPGFIFMRPGKFWSSVSRRVWCLSSSSASCGLLTHRKLSI</sequence>
<organism evidence="1 2">
    <name type="scientific">Kalanchoe fedtschenkoi</name>
    <name type="common">Lavender scallops</name>
    <name type="synonym">South American air plant</name>
    <dbReference type="NCBI Taxonomy" id="63787"/>
    <lineage>
        <taxon>Eukaryota</taxon>
        <taxon>Viridiplantae</taxon>
        <taxon>Streptophyta</taxon>
        <taxon>Embryophyta</taxon>
        <taxon>Tracheophyta</taxon>
        <taxon>Spermatophyta</taxon>
        <taxon>Magnoliopsida</taxon>
        <taxon>eudicotyledons</taxon>
        <taxon>Gunneridae</taxon>
        <taxon>Pentapetalae</taxon>
        <taxon>Saxifragales</taxon>
        <taxon>Crassulaceae</taxon>
        <taxon>Kalanchoe</taxon>
    </lineage>
</organism>
<name>A0A7N0VGC1_KALFE</name>
<dbReference type="Proteomes" id="UP000594263">
    <property type="component" value="Unplaced"/>
</dbReference>